<dbReference type="AlphaFoldDB" id="A0A4P6PZX6"/>
<evidence type="ECO:0000259" key="6">
    <source>
        <dbReference type="PROSITE" id="PS51935"/>
    </source>
</evidence>
<evidence type="ECO:0000313" key="8">
    <source>
        <dbReference type="Proteomes" id="UP000292235"/>
    </source>
</evidence>
<dbReference type="RefSeq" id="WP_242677190.1">
    <property type="nucleotide sequence ID" value="NZ_CP036455.1"/>
</dbReference>
<dbReference type="InterPro" id="IPR000064">
    <property type="entry name" value="NLP_P60_dom"/>
</dbReference>
<organism evidence="7 8">
    <name type="scientific">Streptomonospora litoralis</name>
    <dbReference type="NCBI Taxonomy" id="2498135"/>
    <lineage>
        <taxon>Bacteria</taxon>
        <taxon>Bacillati</taxon>
        <taxon>Actinomycetota</taxon>
        <taxon>Actinomycetes</taxon>
        <taxon>Streptosporangiales</taxon>
        <taxon>Nocardiopsidaceae</taxon>
        <taxon>Streptomonospora</taxon>
    </lineage>
</organism>
<dbReference type="InterPro" id="IPR051202">
    <property type="entry name" value="Peptidase_C40"/>
</dbReference>
<sequence precursor="true">MNLSMGFVRPNRGNSTRPMTKAAVTLSSLAVFAALALVSAGPAAAEERVYQASSVAGEAVEHAKEQIGKPYRWGAEGPGSFDCSGLVQYSYKKAGKRLSRTTYTQFREGRSVSRSNLRPGDLVFFYSGPSHVGMYVGNGRMIHAPSSGKRVQIVEMAGYYNRQFVGARRVA</sequence>
<keyword evidence="4" id="KW-0788">Thiol protease</keyword>
<evidence type="ECO:0000256" key="3">
    <source>
        <dbReference type="ARBA" id="ARBA00022801"/>
    </source>
</evidence>
<evidence type="ECO:0000256" key="2">
    <source>
        <dbReference type="ARBA" id="ARBA00022670"/>
    </source>
</evidence>
<evidence type="ECO:0000313" key="7">
    <source>
        <dbReference type="EMBL" id="QBI52099.1"/>
    </source>
</evidence>
<dbReference type="KEGG" id="strr:EKD16_01410"/>
<keyword evidence="5" id="KW-0732">Signal</keyword>
<comment type="similarity">
    <text evidence="1">Belongs to the peptidase C40 family.</text>
</comment>
<evidence type="ECO:0000256" key="5">
    <source>
        <dbReference type="SAM" id="SignalP"/>
    </source>
</evidence>
<dbReference type="GO" id="GO:0006508">
    <property type="term" value="P:proteolysis"/>
    <property type="evidence" value="ECO:0007669"/>
    <property type="project" value="UniProtKB-KW"/>
</dbReference>
<dbReference type="Proteomes" id="UP000292235">
    <property type="component" value="Chromosome"/>
</dbReference>
<accession>A0A4P6PZX6</accession>
<protein>
    <submittedName>
        <fullName evidence="7">Murein DD-endopeptidase MepH</fullName>
        <ecNumber evidence="7">3.4.-.-</ecNumber>
    </submittedName>
</protein>
<dbReference type="EC" id="3.4.-.-" evidence="7"/>
<dbReference type="Pfam" id="PF00877">
    <property type="entry name" value="NLPC_P60"/>
    <property type="match status" value="1"/>
</dbReference>
<feature type="signal peptide" evidence="5">
    <location>
        <begin position="1"/>
        <end position="45"/>
    </location>
</feature>
<name>A0A4P6PZX6_9ACTN</name>
<dbReference type="PROSITE" id="PS51935">
    <property type="entry name" value="NLPC_P60"/>
    <property type="match status" value="1"/>
</dbReference>
<dbReference type="InterPro" id="IPR038765">
    <property type="entry name" value="Papain-like_cys_pep_sf"/>
</dbReference>
<proteinExistence type="inferred from homology"/>
<dbReference type="Gene3D" id="3.90.1720.10">
    <property type="entry name" value="endopeptidase domain like (from Nostoc punctiforme)"/>
    <property type="match status" value="1"/>
</dbReference>
<reference evidence="7 8" key="1">
    <citation type="submission" date="2019-02" db="EMBL/GenBank/DDBJ databases">
        <authorList>
            <person name="Khodamoradi S."/>
            <person name="Hahnke R.L."/>
            <person name="Kaempfer P."/>
            <person name="Schumann P."/>
            <person name="Rohde M."/>
            <person name="Steinert M."/>
            <person name="Luzhetskyy A."/>
            <person name="Wink J."/>
            <person name="Ruckert C."/>
        </authorList>
    </citation>
    <scope>NUCLEOTIDE SEQUENCE [LARGE SCALE GENOMIC DNA]</scope>
    <source>
        <strain evidence="7 8">M2</strain>
    </source>
</reference>
<dbReference type="EMBL" id="CP036455">
    <property type="protein sequence ID" value="QBI52099.1"/>
    <property type="molecule type" value="Genomic_DNA"/>
</dbReference>
<evidence type="ECO:0000256" key="4">
    <source>
        <dbReference type="ARBA" id="ARBA00022807"/>
    </source>
</evidence>
<keyword evidence="2" id="KW-0645">Protease</keyword>
<feature type="chain" id="PRO_5020508679" evidence="5">
    <location>
        <begin position="46"/>
        <end position="171"/>
    </location>
</feature>
<feature type="domain" description="NlpC/P60" evidence="6">
    <location>
        <begin position="53"/>
        <end position="171"/>
    </location>
</feature>
<dbReference type="SUPFAM" id="SSF54001">
    <property type="entry name" value="Cysteine proteinases"/>
    <property type="match status" value="1"/>
</dbReference>
<keyword evidence="3 7" id="KW-0378">Hydrolase</keyword>
<dbReference type="GO" id="GO:0008234">
    <property type="term" value="F:cysteine-type peptidase activity"/>
    <property type="evidence" value="ECO:0007669"/>
    <property type="project" value="UniProtKB-KW"/>
</dbReference>
<evidence type="ECO:0000256" key="1">
    <source>
        <dbReference type="ARBA" id="ARBA00007074"/>
    </source>
</evidence>
<gene>
    <name evidence="7" type="primary">mepH1</name>
    <name evidence="7" type="ORF">EKD16_01410</name>
</gene>
<keyword evidence="8" id="KW-1185">Reference proteome</keyword>
<dbReference type="PANTHER" id="PTHR47053">
    <property type="entry name" value="MUREIN DD-ENDOPEPTIDASE MEPH-RELATED"/>
    <property type="match status" value="1"/>
</dbReference>
<dbReference type="PANTHER" id="PTHR47053:SF1">
    <property type="entry name" value="MUREIN DD-ENDOPEPTIDASE MEPH-RELATED"/>
    <property type="match status" value="1"/>
</dbReference>